<feature type="compositionally biased region" description="Basic and acidic residues" evidence="8">
    <location>
        <begin position="101"/>
        <end position="118"/>
    </location>
</feature>
<dbReference type="PANTHER" id="PTHR33911:SF1">
    <property type="entry name" value="RRNA-PROCESSING PROTEIN EFG1"/>
    <property type="match status" value="1"/>
</dbReference>
<dbReference type="GO" id="GO:0005730">
    <property type="term" value="C:nucleolus"/>
    <property type="evidence" value="ECO:0007669"/>
    <property type="project" value="UniProtKB-SubCell"/>
</dbReference>
<feature type="non-terminal residue" evidence="9">
    <location>
        <position position="1"/>
    </location>
</feature>
<dbReference type="Pfam" id="PF10153">
    <property type="entry name" value="Efg1"/>
    <property type="match status" value="1"/>
</dbReference>
<sequence>ERQKVVRKISQATKKLSSDELSPKSKKKTEAELHELRVDLNYILHYPKAKKYISLFPPEKRQEGSEASSSTADAGKTDAQREEVRTWIRQRMQDGELDAEPELHLDAKNTADTGKKAQTEWVSQSERGSVKTAKKKPESGGVEGDAFFGNDDEDEDEVAPGHDRDSEDDD</sequence>
<dbReference type="GO" id="GO:0030688">
    <property type="term" value="C:preribosome, small subunit precursor"/>
    <property type="evidence" value="ECO:0007669"/>
    <property type="project" value="TreeGrafter"/>
</dbReference>
<keyword evidence="6" id="KW-0175">Coiled coil</keyword>
<evidence type="ECO:0000313" key="10">
    <source>
        <dbReference type="Proteomes" id="UP000076532"/>
    </source>
</evidence>
<evidence type="ECO:0000256" key="1">
    <source>
        <dbReference type="ARBA" id="ARBA00004604"/>
    </source>
</evidence>
<feature type="compositionally biased region" description="Basic and acidic residues" evidence="8">
    <location>
        <begin position="159"/>
        <end position="170"/>
    </location>
</feature>
<evidence type="ECO:0000256" key="7">
    <source>
        <dbReference type="ARBA" id="ARBA00023242"/>
    </source>
</evidence>
<comment type="similarity">
    <text evidence="2">Belongs to the EFG1 family.</text>
</comment>
<keyword evidence="7" id="KW-0539">Nucleus</keyword>
<feature type="region of interest" description="Disordered" evidence="8">
    <location>
        <begin position="1"/>
        <end position="29"/>
    </location>
</feature>
<organism evidence="9 10">
    <name type="scientific">Athelia psychrophila</name>
    <dbReference type="NCBI Taxonomy" id="1759441"/>
    <lineage>
        <taxon>Eukaryota</taxon>
        <taxon>Fungi</taxon>
        <taxon>Dikarya</taxon>
        <taxon>Basidiomycota</taxon>
        <taxon>Agaricomycotina</taxon>
        <taxon>Agaricomycetes</taxon>
        <taxon>Agaricomycetidae</taxon>
        <taxon>Atheliales</taxon>
        <taxon>Atheliaceae</taxon>
        <taxon>Athelia</taxon>
    </lineage>
</organism>
<evidence type="ECO:0000256" key="5">
    <source>
        <dbReference type="ARBA" id="ARBA00022552"/>
    </source>
</evidence>
<evidence type="ECO:0000256" key="8">
    <source>
        <dbReference type="SAM" id="MobiDB-lite"/>
    </source>
</evidence>
<feature type="compositionally biased region" description="Basic and acidic residues" evidence="8">
    <location>
        <begin position="16"/>
        <end position="29"/>
    </location>
</feature>
<keyword evidence="10" id="KW-1185">Reference proteome</keyword>
<dbReference type="InterPro" id="IPR050786">
    <property type="entry name" value="EFG1_rRNA-proc"/>
</dbReference>
<reference evidence="9 10" key="1">
    <citation type="journal article" date="2016" name="Mol. Biol. Evol.">
        <title>Comparative Genomics of Early-Diverging Mushroom-Forming Fungi Provides Insights into the Origins of Lignocellulose Decay Capabilities.</title>
        <authorList>
            <person name="Nagy L.G."/>
            <person name="Riley R."/>
            <person name="Tritt A."/>
            <person name="Adam C."/>
            <person name="Daum C."/>
            <person name="Floudas D."/>
            <person name="Sun H."/>
            <person name="Yadav J.S."/>
            <person name="Pangilinan J."/>
            <person name="Larsson K.H."/>
            <person name="Matsuura K."/>
            <person name="Barry K."/>
            <person name="Labutti K."/>
            <person name="Kuo R."/>
            <person name="Ohm R.A."/>
            <person name="Bhattacharya S.S."/>
            <person name="Shirouzu T."/>
            <person name="Yoshinaga Y."/>
            <person name="Martin F.M."/>
            <person name="Grigoriev I.V."/>
            <person name="Hibbett D.S."/>
        </authorList>
    </citation>
    <scope>NUCLEOTIDE SEQUENCE [LARGE SCALE GENOMIC DNA]</scope>
    <source>
        <strain evidence="9 10">CBS 109695</strain>
    </source>
</reference>
<feature type="non-terminal residue" evidence="9">
    <location>
        <position position="170"/>
    </location>
</feature>
<keyword evidence="5" id="KW-0698">rRNA processing</keyword>
<evidence type="ECO:0000256" key="4">
    <source>
        <dbReference type="ARBA" id="ARBA00019827"/>
    </source>
</evidence>
<protein>
    <recommendedName>
        <fullName evidence="3">rRNA-processing protein EFG1</fullName>
    </recommendedName>
    <alternativeName>
        <fullName evidence="4">rRNA-processing protein efg1</fullName>
    </alternativeName>
</protein>
<proteinExistence type="inferred from homology"/>
<dbReference type="Proteomes" id="UP000076532">
    <property type="component" value="Unassembled WGS sequence"/>
</dbReference>
<dbReference type="AlphaFoldDB" id="A0A166H2I2"/>
<name>A0A166H2I2_9AGAM</name>
<dbReference type="PANTHER" id="PTHR33911">
    <property type="entry name" value="RRNA-PROCESSING PROTEIN EFG1"/>
    <property type="match status" value="1"/>
</dbReference>
<evidence type="ECO:0000256" key="6">
    <source>
        <dbReference type="ARBA" id="ARBA00023054"/>
    </source>
</evidence>
<dbReference type="GO" id="GO:0000462">
    <property type="term" value="P:maturation of SSU-rRNA from tricistronic rRNA transcript (SSU-rRNA, 5.8S rRNA, LSU-rRNA)"/>
    <property type="evidence" value="ECO:0007669"/>
    <property type="project" value="TreeGrafter"/>
</dbReference>
<dbReference type="InterPro" id="IPR019310">
    <property type="entry name" value="Efg1"/>
</dbReference>
<dbReference type="OrthoDB" id="47732at2759"/>
<dbReference type="STRING" id="436010.A0A166H2I2"/>
<gene>
    <name evidence="9" type="ORF">FIBSPDRAFT_687358</name>
</gene>
<evidence type="ECO:0000256" key="2">
    <source>
        <dbReference type="ARBA" id="ARBA00006916"/>
    </source>
</evidence>
<accession>A0A166H2I2</accession>
<feature type="region of interest" description="Disordered" evidence="8">
    <location>
        <begin position="57"/>
        <end position="170"/>
    </location>
</feature>
<feature type="compositionally biased region" description="Basic and acidic residues" evidence="8">
    <location>
        <begin position="75"/>
        <end position="94"/>
    </location>
</feature>
<evidence type="ECO:0000256" key="3">
    <source>
        <dbReference type="ARBA" id="ARBA00018689"/>
    </source>
</evidence>
<dbReference type="EMBL" id="KV417573">
    <property type="protein sequence ID" value="KZP18414.1"/>
    <property type="molecule type" value="Genomic_DNA"/>
</dbReference>
<comment type="subcellular location">
    <subcellularLocation>
        <location evidence="1">Nucleus</location>
        <location evidence="1">Nucleolus</location>
    </subcellularLocation>
</comment>
<evidence type="ECO:0000313" key="9">
    <source>
        <dbReference type="EMBL" id="KZP18414.1"/>
    </source>
</evidence>